<dbReference type="AlphaFoldDB" id="A0AAV6MV84"/>
<keyword evidence="5 6" id="KW-0472">Membrane</keyword>
<dbReference type="PANTHER" id="PTHR11206">
    <property type="entry name" value="MULTIDRUG RESISTANCE PROTEIN"/>
    <property type="match status" value="1"/>
</dbReference>
<evidence type="ECO:0000256" key="1">
    <source>
        <dbReference type="ARBA" id="ARBA00004141"/>
    </source>
</evidence>
<name>A0AAV6MV84_9ROSI</name>
<feature type="transmembrane region" description="Helical" evidence="6">
    <location>
        <begin position="342"/>
        <end position="365"/>
    </location>
</feature>
<keyword evidence="4 6" id="KW-1133">Transmembrane helix</keyword>
<feature type="non-terminal residue" evidence="7">
    <location>
        <position position="1"/>
    </location>
</feature>
<feature type="transmembrane region" description="Helical" evidence="6">
    <location>
        <begin position="262"/>
        <end position="281"/>
    </location>
</feature>
<proteinExistence type="inferred from homology"/>
<dbReference type="GO" id="GO:0016020">
    <property type="term" value="C:membrane"/>
    <property type="evidence" value="ECO:0007669"/>
    <property type="project" value="UniProtKB-SubCell"/>
</dbReference>
<reference evidence="7 8" key="1">
    <citation type="journal article" date="2021" name="Hortic Res">
        <title>The domestication of Cucurbita argyrosperma as revealed by the genome of its wild relative.</title>
        <authorList>
            <person name="Barrera-Redondo J."/>
            <person name="Sanchez-de la Vega G."/>
            <person name="Aguirre-Liguori J.A."/>
            <person name="Castellanos-Morales G."/>
            <person name="Gutierrez-Guerrero Y.T."/>
            <person name="Aguirre-Dugua X."/>
            <person name="Aguirre-Planter E."/>
            <person name="Tenaillon M.I."/>
            <person name="Lira-Saade R."/>
            <person name="Eguiarte L.E."/>
        </authorList>
    </citation>
    <scope>NUCLEOTIDE SEQUENCE [LARGE SCALE GENOMIC DNA]</scope>
    <source>
        <strain evidence="7">JBR-2021</strain>
    </source>
</reference>
<feature type="transmembrane region" description="Helical" evidence="6">
    <location>
        <begin position="193"/>
        <end position="213"/>
    </location>
</feature>
<dbReference type="NCBIfam" id="TIGR00797">
    <property type="entry name" value="matE"/>
    <property type="match status" value="1"/>
</dbReference>
<keyword evidence="3 6" id="KW-0812">Transmembrane</keyword>
<feature type="transmembrane region" description="Helical" evidence="6">
    <location>
        <begin position="445"/>
        <end position="466"/>
    </location>
</feature>
<evidence type="ECO:0000313" key="8">
    <source>
        <dbReference type="Proteomes" id="UP000685013"/>
    </source>
</evidence>
<dbReference type="InterPro" id="IPR002528">
    <property type="entry name" value="MATE_fam"/>
</dbReference>
<feature type="transmembrane region" description="Helical" evidence="6">
    <location>
        <begin position="219"/>
        <end position="241"/>
    </location>
</feature>
<dbReference type="InterPro" id="IPR045069">
    <property type="entry name" value="MATE_euk"/>
</dbReference>
<protein>
    <recommendedName>
        <fullName evidence="6">Protein DETOXIFICATION</fullName>
    </recommendedName>
    <alternativeName>
        <fullName evidence="6">Multidrug and toxic compound extrusion protein</fullName>
    </alternativeName>
</protein>
<accession>A0AAV6MV84</accession>
<dbReference type="GO" id="GO:0042910">
    <property type="term" value="F:xenobiotic transmembrane transporter activity"/>
    <property type="evidence" value="ECO:0007669"/>
    <property type="project" value="InterPro"/>
</dbReference>
<dbReference type="Proteomes" id="UP000685013">
    <property type="component" value="Chromosome 11"/>
</dbReference>
<feature type="transmembrane region" description="Helical" evidence="6">
    <location>
        <begin position="301"/>
        <end position="321"/>
    </location>
</feature>
<keyword evidence="8" id="KW-1185">Reference proteome</keyword>
<evidence type="ECO:0000313" key="7">
    <source>
        <dbReference type="EMBL" id="KAG6587443.1"/>
    </source>
</evidence>
<sequence length="490" mass="53381">MDADYNTQLLNLDEAHLVSECERDLKALDNGEGWEEVMTEIRKQMGLAGPLVLVSFLQYSLQLISIMFIGHLGELQLAGASMAFSFAGVTGFSLLLGMGSALETLCGQAYGAKQYHMLGIHMQRAMVVISIICIPIALLWASIQQIFTLLKQDPLISEQAGIYGKWLIPSIIPYGLLQCQLRFLQTQNLTSPLLIATGASSLIHLFVCWGLVYGFGFGIIGAALSSAITYWINVLVLGLYIKFSPQCQKTWTGFSIDGIKNLVGFLALAIPSSLMVCLEYWSYEFLVLMSGLLPNPELETSMLSISLSTSSLVFRITYGFGSVVSTRVSNELGAGKATAARLAAKVVVVFGVAEGMALGILLIALRNEWGYVFTNEAEVVKYLSMIMPILATSNFMDAIQGVLSGIARGCGWQKIGAWVNLGAYYLLGLPCAIIFTFLLNFGGKGLWMGITCGSCLQSILLLFITFNTNWEDQASKAMERLLYGSSLPLR</sequence>
<feature type="transmembrane region" description="Helical" evidence="6">
    <location>
        <begin position="385"/>
        <end position="406"/>
    </location>
</feature>
<dbReference type="GO" id="GO:0015297">
    <property type="term" value="F:antiporter activity"/>
    <property type="evidence" value="ECO:0007669"/>
    <property type="project" value="InterPro"/>
</dbReference>
<dbReference type="GO" id="GO:1990961">
    <property type="term" value="P:xenobiotic detoxification by transmembrane export across the plasma membrane"/>
    <property type="evidence" value="ECO:0007669"/>
    <property type="project" value="InterPro"/>
</dbReference>
<comment type="subcellular location">
    <subcellularLocation>
        <location evidence="1">Membrane</location>
        <topology evidence="1">Multi-pass membrane protein</topology>
    </subcellularLocation>
</comment>
<evidence type="ECO:0000256" key="6">
    <source>
        <dbReference type="RuleBase" id="RU004914"/>
    </source>
</evidence>
<evidence type="ECO:0000256" key="3">
    <source>
        <dbReference type="ARBA" id="ARBA00022692"/>
    </source>
</evidence>
<comment type="similarity">
    <text evidence="2 6">Belongs to the multi antimicrobial extrusion (MATE) (TC 2.A.66.1) family.</text>
</comment>
<feature type="transmembrane region" description="Helical" evidence="6">
    <location>
        <begin position="418"/>
        <end position="439"/>
    </location>
</feature>
<evidence type="ECO:0000256" key="5">
    <source>
        <dbReference type="ARBA" id="ARBA00023136"/>
    </source>
</evidence>
<dbReference type="CDD" id="cd13132">
    <property type="entry name" value="MATE_eukaryotic"/>
    <property type="match status" value="1"/>
</dbReference>
<feature type="transmembrane region" description="Helical" evidence="6">
    <location>
        <begin position="47"/>
        <end position="70"/>
    </location>
</feature>
<dbReference type="Pfam" id="PF01554">
    <property type="entry name" value="MatE"/>
    <property type="match status" value="2"/>
</dbReference>
<gene>
    <name evidence="7" type="primary">DTX16</name>
    <name evidence="7" type="ORF">SDJN03_16008</name>
</gene>
<comment type="caution">
    <text evidence="7">The sequence shown here is derived from an EMBL/GenBank/DDBJ whole genome shotgun (WGS) entry which is preliminary data.</text>
</comment>
<evidence type="ECO:0000256" key="4">
    <source>
        <dbReference type="ARBA" id="ARBA00022989"/>
    </source>
</evidence>
<organism evidence="7 8">
    <name type="scientific">Cucurbita argyrosperma subsp. sororia</name>
    <dbReference type="NCBI Taxonomy" id="37648"/>
    <lineage>
        <taxon>Eukaryota</taxon>
        <taxon>Viridiplantae</taxon>
        <taxon>Streptophyta</taxon>
        <taxon>Embryophyta</taxon>
        <taxon>Tracheophyta</taxon>
        <taxon>Spermatophyta</taxon>
        <taxon>Magnoliopsida</taxon>
        <taxon>eudicotyledons</taxon>
        <taxon>Gunneridae</taxon>
        <taxon>Pentapetalae</taxon>
        <taxon>rosids</taxon>
        <taxon>fabids</taxon>
        <taxon>Cucurbitales</taxon>
        <taxon>Cucurbitaceae</taxon>
        <taxon>Cucurbiteae</taxon>
        <taxon>Cucurbita</taxon>
    </lineage>
</organism>
<feature type="transmembrane region" description="Helical" evidence="6">
    <location>
        <begin position="163"/>
        <end position="181"/>
    </location>
</feature>
<feature type="transmembrane region" description="Helical" evidence="6">
    <location>
        <begin position="82"/>
        <end position="105"/>
    </location>
</feature>
<feature type="transmembrane region" description="Helical" evidence="6">
    <location>
        <begin position="125"/>
        <end position="143"/>
    </location>
</feature>
<dbReference type="EMBL" id="JAGKQH010000011">
    <property type="protein sequence ID" value="KAG6587443.1"/>
    <property type="molecule type" value="Genomic_DNA"/>
</dbReference>
<evidence type="ECO:0000256" key="2">
    <source>
        <dbReference type="ARBA" id="ARBA00010199"/>
    </source>
</evidence>